<evidence type="ECO:0000313" key="2">
    <source>
        <dbReference type="Proteomes" id="UP000190973"/>
    </source>
</evidence>
<dbReference type="Proteomes" id="UP000190973">
    <property type="component" value="Unassembled WGS sequence"/>
</dbReference>
<evidence type="ECO:0000313" key="1">
    <source>
        <dbReference type="EMBL" id="OOM59458.1"/>
    </source>
</evidence>
<organism evidence="1 2">
    <name type="scientific">Clostridium beijerinckii</name>
    <name type="common">Clostridium MP</name>
    <dbReference type="NCBI Taxonomy" id="1520"/>
    <lineage>
        <taxon>Bacteria</taxon>
        <taxon>Bacillati</taxon>
        <taxon>Bacillota</taxon>
        <taxon>Clostridia</taxon>
        <taxon>Eubacteriales</taxon>
        <taxon>Clostridiaceae</taxon>
        <taxon>Clostridium</taxon>
    </lineage>
</organism>
<dbReference type="EMBL" id="LZZI01000075">
    <property type="protein sequence ID" value="OOM59458.1"/>
    <property type="molecule type" value="Genomic_DNA"/>
</dbReference>
<comment type="caution">
    <text evidence="1">The sequence shown here is derived from an EMBL/GenBank/DDBJ whole genome shotgun (WGS) entry which is preliminary data.</text>
</comment>
<name>A0A1S8S1Y5_CLOBE</name>
<dbReference type="AlphaFoldDB" id="A0A1S8S1Y5"/>
<accession>A0A1S8S1Y5</accession>
<dbReference type="RefSeq" id="WP_077839878.1">
    <property type="nucleotide sequence ID" value="NZ_JABTAE010000001.1"/>
</dbReference>
<gene>
    <name evidence="1" type="ORF">CLBCK_35010</name>
</gene>
<protein>
    <submittedName>
        <fullName evidence="1">Uncharacterized protein</fullName>
    </submittedName>
</protein>
<proteinExistence type="predicted"/>
<sequence>MANHFNMYSTKIEGDKSLGMSNGASAVFFTVLGLSGSRLAKSKKEKEIIIWLLEKDQEYVGRGTIGFDICDMPWEINTFVEERKFLLNVIKKVKEKIGWETLNYNPNEEFVFPFIDIFYNMIDEFNPKYIDENNYKEWLDASEESDPLNQGFPICEKHKMLLTCFGCYACNDEG</sequence>
<reference evidence="1 2" key="1">
    <citation type="submission" date="2016-05" db="EMBL/GenBank/DDBJ databases">
        <title>Microbial solvent formation.</title>
        <authorList>
            <person name="Poehlein A."/>
            <person name="Montoya Solano J.D."/>
            <person name="Flitsch S."/>
            <person name="Krabben P."/>
            <person name="Duerre P."/>
            <person name="Daniel R."/>
        </authorList>
    </citation>
    <scope>NUCLEOTIDE SEQUENCE [LARGE SCALE GENOMIC DNA]</scope>
    <source>
        <strain evidence="1 2">DSM 53</strain>
    </source>
</reference>